<evidence type="ECO:0000256" key="1">
    <source>
        <dbReference type="SAM" id="MobiDB-lite"/>
    </source>
</evidence>
<keyword evidence="2" id="KW-0238">DNA-binding</keyword>
<proteinExistence type="predicted"/>
<dbReference type="Proteomes" id="UP000595483">
    <property type="component" value="Segment"/>
</dbReference>
<protein>
    <submittedName>
        <fullName evidence="2">Putative single stranded DNA-binding protein</fullName>
    </submittedName>
</protein>
<sequence>MSTQKEESAKVEEPIVNQSANNAATTATKKRRRGISNETRTTARKKFSHKDAINNLWLFVGHLHARVAWVTMKEDNNMRPAFAGKAIPQLVIEATSLHTNPADVRVASKTFWPYESNVDYIPGGAKEKFINMDFAWIKHFLDVVVFKGREMTDEESEMLELGYVDYDDNGQYEPVEVEDVIKAWGVLFDNVVKLVETGGENGKSALLDKTGKPRQFWFRLNRYYKNKGDWAFSGQGSEEGDLVFPNIVGQGIFEEQFMLDANHFKEPSLMFDITKERIAPMEGVQSKQRKAPNLGTAAGIGGIPMGAGIVNPSMPMGGFAGGVAGGFVSTESSAFAPETEDNGGLPF</sequence>
<feature type="compositionally biased region" description="Basic and acidic residues" evidence="1">
    <location>
        <begin position="1"/>
        <end position="13"/>
    </location>
</feature>
<organism evidence="2 3">
    <name type="scientific">Bacteroides phage crAss002</name>
    <dbReference type="NCBI Taxonomy" id="2709317"/>
    <lineage>
        <taxon>Viruses</taxon>
        <taxon>Duplodnaviria</taxon>
        <taxon>Heunggongvirae</taxon>
        <taxon>Uroviricota</taxon>
        <taxon>Caudoviricetes</taxon>
        <taxon>Crassvirales</taxon>
        <taxon>Intestiviridae</taxon>
        <taxon>Churivirinae</taxon>
        <taxon>Jahgtovirus</taxon>
        <taxon>Jahgtovirus secundus</taxon>
    </lineage>
</organism>
<accession>A0A7S5QSX2</accession>
<name>A0A7S5QSX2_9CAUD</name>
<evidence type="ECO:0000313" key="3">
    <source>
        <dbReference type="Proteomes" id="UP000595483"/>
    </source>
</evidence>
<dbReference type="GO" id="GO:0003677">
    <property type="term" value="F:DNA binding"/>
    <property type="evidence" value="ECO:0007669"/>
    <property type="project" value="UniProtKB-KW"/>
</dbReference>
<evidence type="ECO:0000313" key="2">
    <source>
        <dbReference type="EMBL" id="QIG59169.1"/>
    </source>
</evidence>
<reference evidence="2 3" key="1">
    <citation type="submission" date="2020-01" db="EMBL/GenBank/DDBJ databases">
        <title>PhicrAss002; a novel member of the crAss-like phage family isolated from the human gut following selective antibiotic enrichment.</title>
        <authorList>
            <person name="Guerin E."/>
            <person name="Shkoporov A.N."/>
            <person name="Stockdale S.R."/>
            <person name="Khokhlova E.V."/>
            <person name="Clooney A.G."/>
            <person name="Daly K.M."/>
            <person name="Draper L.A."/>
            <person name="Ross P.R."/>
            <person name="Hill C."/>
        </authorList>
    </citation>
    <scope>NUCLEOTIDE SEQUENCE [LARGE SCALE GENOMIC DNA]</scope>
</reference>
<dbReference type="EMBL" id="MN917146">
    <property type="protein sequence ID" value="QIG59169.1"/>
    <property type="molecule type" value="Genomic_DNA"/>
</dbReference>
<keyword evidence="3" id="KW-1185">Reference proteome</keyword>
<gene>
    <name evidence="2" type="ORF">crAss002_59</name>
</gene>
<feature type="region of interest" description="Disordered" evidence="1">
    <location>
        <begin position="1"/>
        <end position="43"/>
    </location>
</feature>